<gene>
    <name evidence="3" type="ORF">NCTC10571_02213</name>
</gene>
<feature type="compositionally biased region" description="Low complexity" evidence="1">
    <location>
        <begin position="345"/>
        <end position="388"/>
    </location>
</feature>
<evidence type="ECO:0000313" key="3">
    <source>
        <dbReference type="EMBL" id="STY72024.1"/>
    </source>
</evidence>
<feature type="region of interest" description="Disordered" evidence="1">
    <location>
        <begin position="333"/>
        <end position="398"/>
    </location>
</feature>
<dbReference type="RefSeq" id="WP_115152124.1">
    <property type="nucleotide sequence ID" value="NZ_UGPP01000001.1"/>
</dbReference>
<organism evidence="3 4">
    <name type="scientific">Megamonas hypermegale</name>
    <dbReference type="NCBI Taxonomy" id="158847"/>
    <lineage>
        <taxon>Bacteria</taxon>
        <taxon>Bacillati</taxon>
        <taxon>Bacillota</taxon>
        <taxon>Negativicutes</taxon>
        <taxon>Selenomonadales</taxon>
        <taxon>Selenomonadaceae</taxon>
        <taxon>Megamonas</taxon>
    </lineage>
</organism>
<feature type="chain" id="PRO_5016970394" evidence="2">
    <location>
        <begin position="26"/>
        <end position="398"/>
    </location>
</feature>
<protein>
    <submittedName>
        <fullName evidence="3">Uncharacterized protein</fullName>
    </submittedName>
</protein>
<accession>A0A378NUH7</accession>
<dbReference type="STRING" id="1122216.GCA_000423385_01754"/>
<dbReference type="Proteomes" id="UP000255234">
    <property type="component" value="Unassembled WGS sequence"/>
</dbReference>
<evidence type="ECO:0000313" key="4">
    <source>
        <dbReference type="Proteomes" id="UP000255234"/>
    </source>
</evidence>
<sequence length="398" mass="42857">MSLKKAISTGLCISLLFTSGTPALAGSLNSTNTAQPPSYNYNVLDSTNLQSKLLLVEQSVYGQEQTGALLDRISRLETDFYGKTSSSKTALSNRINTLYSTMFDNSVRPSAITQMNGIEWFLSRHVSIKSITDRLTTLETQIYGKPITGTLQKRMNDLAMLAYGNSDTKTPLIATTIPVDTLVKIKLVTPLNTETSKVGDKVKFQAAEDVIYNGQLIIAAGAPGEGVVTKVKSARNFGRNGEIDVDFQQIQAFDGTYIQTTLGDKAKKEIENLAMAAGASIAGIALLGPIGIVGGIFVNGKDIDLPTGTESYIQTKTATNIYAIQTNLDDNFKVNTPPITEEESYSSSTDTSSNSDVNTSTSITTENNSSSSSTDYNTNTSSSNNDISAENNIYDYEY</sequence>
<dbReference type="AlphaFoldDB" id="A0A378NUH7"/>
<keyword evidence="2" id="KW-0732">Signal</keyword>
<feature type="signal peptide" evidence="2">
    <location>
        <begin position="1"/>
        <end position="25"/>
    </location>
</feature>
<evidence type="ECO:0000256" key="2">
    <source>
        <dbReference type="SAM" id="SignalP"/>
    </source>
</evidence>
<proteinExistence type="predicted"/>
<dbReference type="EMBL" id="UGPP01000001">
    <property type="protein sequence ID" value="STY72024.1"/>
    <property type="molecule type" value="Genomic_DNA"/>
</dbReference>
<reference evidence="3 4" key="1">
    <citation type="submission" date="2018-06" db="EMBL/GenBank/DDBJ databases">
        <authorList>
            <consortium name="Pathogen Informatics"/>
            <person name="Doyle S."/>
        </authorList>
    </citation>
    <scope>NUCLEOTIDE SEQUENCE [LARGE SCALE GENOMIC DNA]</scope>
    <source>
        <strain evidence="3 4">NCTC10571</strain>
    </source>
</reference>
<name>A0A378NUH7_9FIRM</name>
<evidence type="ECO:0000256" key="1">
    <source>
        <dbReference type="SAM" id="MobiDB-lite"/>
    </source>
</evidence>